<dbReference type="RefSeq" id="WP_206293267.1">
    <property type="nucleotide sequence ID" value="NZ_CP063458.1"/>
</dbReference>
<evidence type="ECO:0000256" key="1">
    <source>
        <dbReference type="SAM" id="Phobius"/>
    </source>
</evidence>
<feature type="transmembrane region" description="Helical" evidence="1">
    <location>
        <begin position="129"/>
        <end position="154"/>
    </location>
</feature>
<keyword evidence="1" id="KW-0812">Transmembrane</keyword>
<sequence>MASGLLKRVSWLRVAVVLTFSVVVLVVFWVILSPNDPIAPESSKDWAMKVCKALGWEPNEKTIRVGSVGQTPIVDVASRSIDVPPGNVRLPMPLPIKDGSSGRIVAVDWVVAGLESRDGGTRLTVKADVAVIAFAILGLTFVWLICHFLSILSLKKCGISVPLRAIVNRVLISLVPTGLAIAILTGHFVPSRSWTAETAYRRQFVTDRVSMVPHLEPPATQGTPPLDELLRTLNSLSAAKDHHVIQAILLPDELGALAADYKERIQDIVRANDIRLRVDSSSETVQRIAYTLRPDCNCGWLGSMLQLKAEQTTDELQLNSIQVRHWVVSRKVDLVKWLATAKTYRTTGPGYLFKQIPPNEPALALTGPQFDALFESNKSPSDDSRVELLARLCWTADPTLPAILANSATLQEKDCSRIKAVLKRQFDPAVSTTGSYAQLYDYCYAMYILSELSHRLGRTCPPQLKVLISDELSRCLNALGGWTNNFSNWDTSSTSRFTGSDRSLQSELLWMLATFRSSGDASINRACSSLYVHLLANCTDKPQSSTYAEGAYWGATLIALNKNGLHPNIIKLWQLPTTNPSTTGATAANDMLNQILLNLKRPVNMSNMHSTYQLLFAARFAKLCGPTQSTAVAQLLANVLAFNGHCLPPGTSSSLSYFASKEDPANDGRRLAYFFSLIAAAELRDYIDTNFPNLRPPTSNPTSP</sequence>
<dbReference type="Proteomes" id="UP000593765">
    <property type="component" value="Chromosome"/>
</dbReference>
<accession>A0A7M2WXR1</accession>
<name>A0A7M2WXR1_9BACT</name>
<reference evidence="2 3" key="1">
    <citation type="submission" date="2020-10" db="EMBL/GenBank/DDBJ databases">
        <title>Wide distribution of Phycisphaera-like planctomycetes from WD2101 soil group in peatlands and genome analysis of the first cultivated representative.</title>
        <authorList>
            <person name="Dedysh S.N."/>
            <person name="Beletsky A.V."/>
            <person name="Ivanova A."/>
            <person name="Kulichevskaya I.S."/>
            <person name="Suzina N.E."/>
            <person name="Philippov D.A."/>
            <person name="Rakitin A.L."/>
            <person name="Mardanov A.V."/>
            <person name="Ravin N.V."/>
        </authorList>
    </citation>
    <scope>NUCLEOTIDE SEQUENCE [LARGE SCALE GENOMIC DNA]</scope>
    <source>
        <strain evidence="2 3">M1803</strain>
    </source>
</reference>
<gene>
    <name evidence="2" type="ORF">IPV69_02125</name>
</gene>
<dbReference type="AlphaFoldDB" id="A0A7M2WXR1"/>
<keyword evidence="3" id="KW-1185">Reference proteome</keyword>
<keyword evidence="1" id="KW-1133">Transmembrane helix</keyword>
<feature type="transmembrane region" description="Helical" evidence="1">
    <location>
        <begin position="12"/>
        <end position="32"/>
    </location>
</feature>
<protein>
    <submittedName>
        <fullName evidence="2">Uncharacterized protein</fullName>
    </submittedName>
</protein>
<evidence type="ECO:0000313" key="2">
    <source>
        <dbReference type="EMBL" id="QOV90193.1"/>
    </source>
</evidence>
<dbReference type="EMBL" id="CP063458">
    <property type="protein sequence ID" value="QOV90193.1"/>
    <property type="molecule type" value="Genomic_DNA"/>
</dbReference>
<organism evidence="2 3">
    <name type="scientific">Humisphaera borealis</name>
    <dbReference type="NCBI Taxonomy" id="2807512"/>
    <lineage>
        <taxon>Bacteria</taxon>
        <taxon>Pseudomonadati</taxon>
        <taxon>Planctomycetota</taxon>
        <taxon>Phycisphaerae</taxon>
        <taxon>Tepidisphaerales</taxon>
        <taxon>Tepidisphaeraceae</taxon>
        <taxon>Humisphaera</taxon>
    </lineage>
</organism>
<keyword evidence="1" id="KW-0472">Membrane</keyword>
<feature type="transmembrane region" description="Helical" evidence="1">
    <location>
        <begin position="166"/>
        <end position="189"/>
    </location>
</feature>
<proteinExistence type="predicted"/>
<evidence type="ECO:0000313" key="3">
    <source>
        <dbReference type="Proteomes" id="UP000593765"/>
    </source>
</evidence>
<dbReference type="KEGG" id="hbs:IPV69_02125"/>